<organism evidence="2 3">
    <name type="scientific">Botrytis porri</name>
    <dbReference type="NCBI Taxonomy" id="87229"/>
    <lineage>
        <taxon>Eukaryota</taxon>
        <taxon>Fungi</taxon>
        <taxon>Dikarya</taxon>
        <taxon>Ascomycota</taxon>
        <taxon>Pezizomycotina</taxon>
        <taxon>Leotiomycetes</taxon>
        <taxon>Helotiales</taxon>
        <taxon>Sclerotiniaceae</taxon>
        <taxon>Botrytis</taxon>
    </lineage>
</organism>
<dbReference type="Proteomes" id="UP000297280">
    <property type="component" value="Unassembled WGS sequence"/>
</dbReference>
<feature type="region of interest" description="Disordered" evidence="1">
    <location>
        <begin position="119"/>
        <end position="218"/>
    </location>
</feature>
<comment type="caution">
    <text evidence="2">The sequence shown here is derived from an EMBL/GenBank/DDBJ whole genome shotgun (WGS) entry which is preliminary data.</text>
</comment>
<feature type="compositionally biased region" description="Polar residues" evidence="1">
    <location>
        <begin position="119"/>
        <end position="133"/>
    </location>
</feature>
<feature type="compositionally biased region" description="Polar residues" evidence="1">
    <location>
        <begin position="167"/>
        <end position="178"/>
    </location>
</feature>
<accession>A0A4Z1KCX2</accession>
<dbReference type="EMBL" id="PQXO01000674">
    <property type="protein sequence ID" value="TGO83256.1"/>
    <property type="molecule type" value="Genomic_DNA"/>
</dbReference>
<sequence>MGRDNGGYPKEPLIVNELENYFDPDIFVTQRVRQDSRITENKWRGTITAKMKIMIDEYKVRRQGLELFVTQMDESYACWYTKKGKNSSYSQATGDAWGSGSENDNIAAGVGQSLLGYRQMNQHPQPSSSASQTETKHGNHSLTCGGTTHATETSSKNTITKKRKRSTSISETSDASTKPKSKRHSENNVSASTIDNPMTSLNAGRVSIDKPQKKKAFG</sequence>
<proteinExistence type="predicted"/>
<feature type="compositionally biased region" description="Polar residues" evidence="1">
    <location>
        <begin position="187"/>
        <end position="202"/>
    </location>
</feature>
<evidence type="ECO:0000313" key="3">
    <source>
        <dbReference type="Proteomes" id="UP000297280"/>
    </source>
</evidence>
<dbReference type="AlphaFoldDB" id="A0A4Z1KCX2"/>
<evidence type="ECO:0000313" key="2">
    <source>
        <dbReference type="EMBL" id="TGO83256.1"/>
    </source>
</evidence>
<keyword evidence="3" id="KW-1185">Reference proteome</keyword>
<protein>
    <submittedName>
        <fullName evidence="2">Uncharacterized protein</fullName>
    </submittedName>
</protein>
<gene>
    <name evidence="2" type="ORF">BPOR_0675g00050</name>
</gene>
<reference evidence="2 3" key="1">
    <citation type="submission" date="2017-12" db="EMBL/GenBank/DDBJ databases">
        <title>Comparative genomics of Botrytis spp.</title>
        <authorList>
            <person name="Valero-Jimenez C.A."/>
            <person name="Tapia P."/>
            <person name="Veloso J."/>
            <person name="Silva-Moreno E."/>
            <person name="Staats M."/>
            <person name="Valdes J.H."/>
            <person name="Van Kan J.A.L."/>
        </authorList>
    </citation>
    <scope>NUCLEOTIDE SEQUENCE [LARGE SCALE GENOMIC DNA]</scope>
    <source>
        <strain evidence="2 3">MUCL3349</strain>
    </source>
</reference>
<evidence type="ECO:0000256" key="1">
    <source>
        <dbReference type="SAM" id="MobiDB-lite"/>
    </source>
</evidence>
<feature type="compositionally biased region" description="Polar residues" evidence="1">
    <location>
        <begin position="140"/>
        <end position="158"/>
    </location>
</feature>
<name>A0A4Z1KCX2_9HELO</name>